<proteinExistence type="predicted"/>
<evidence type="ECO:0000256" key="1">
    <source>
        <dbReference type="SAM" id="MobiDB-lite"/>
    </source>
</evidence>
<sequence>MNSKNLEQLLNINKFLSTTPPPNIHSVQDYVSTINISGIFSITFDTPHETLPPLTNIDNTAEKILHLQYPHLTSAAVFSNGDCLLNSISLIFNANQMLALQFRLAMVVELMKFSNFYLSQKIFEQDYYFSDIALNSAKNSDMLTTYNKEREYIGEIAYISKPHHSLYNKLIEPRIKAYDEPIMIINSLPSPDQNIDIEMRDVQSDGNENIPFNILESEKCISDGSDIVEFNSNVDDNDGESSSSSSYTTNNEKNVRKKQTRNSQKRIMKLDHIKDKRLQNHPKKFRKHSKTSNCLLTEGIRPLTSYFVNSIKSHQISCIGLRDEKHLEYLQRIGGIIHYGGAPRVEVLAKELFPIKFDKNFSWKRLTNNEKIKLENELVARAKWRNDFNSNCIRSVKCKITTTNKGRICKKYMKLNSNKILMNAIERPIPKIENRKFTPKFIIKKNPIFKYLNDSNLNELYYSVDSKQDSFWPILAEKGRQGVFKNKKVFEGLCKVMLEIANREQNNKGNQNLQYTENFANFTTILASLGTRGYKLFKQNLAGRTLRNIRLHHAQSDDAIINTELCYENMVRFKRFADSLNYNGPVAAMTDNTKLKERLSYSATLGCVIGSTLSTSETKASNYKEIIAIIDKIKVKNAIAKQVRVYLLQIPLPKIPPIVIGLIPNNNKEKAADILTYHQKILEYAAQLKINIISFGSDGAANEFNSQSMLINTLTTEKIIFEDKLYNIKFMCPVFPNIGPIIRIQDSKHGKKSGRNALFSGARLLTLGTGTARYDQILMLSKMPDSVLYKRDVENADRQDDGAAYQIFCSSFLKQVYNQNKSQDHSKDGELIDAYQSRTISHNERLRMAMLAYFFLHMWKNHIEHIQKIYPNIIDIKKNFLAPQTFKIFISLAESLILLILAYRDYYPSVPLCTWIHGSEPCEHFFGLSRQFRNDFTFGDLVQSIPKIMHMFRTHTNASLAKINAEKTSAEGYITNYYEDTIADNIHLTIYPTDDEIHLIIHEAHEQAIAFAKVLEFIGYKNLFYDSTFNTHVLACESDLLDDDLNQDHDDLSQDDDLNQDDDGLEEINKADCELNEISKAAELVSTYNIFNLEKTDDLEQSQIDYIYGQSDKKIIQKSSDIFQTGVLSSGELDISYLISQRRKHEAYSNQRMERIYVAHDSALNLNPNKINNIQNRTRLEVLKRYQNAPALPSISVANITLENPANHGGYAFALLGSKICLVQFLAMYHKLTNYHSYVDSTSCIDSLSYISVRVYIEQIPNIFGCFPIDEPKYVLFSHIPSHLIIYYLGNCENFTENMEFLIVGKKEMAIYNFFNSVIDKLQLIIATKSINDNAE</sequence>
<comment type="caution">
    <text evidence="2">The sequence shown here is derived from an EMBL/GenBank/DDBJ whole genome shotgun (WGS) entry which is preliminary data.</text>
</comment>
<gene>
    <name evidence="2" type="ORF">RhiirA1_534241</name>
</gene>
<dbReference type="VEuPathDB" id="FungiDB:FUN_002862"/>
<dbReference type="EMBL" id="LLXH01000336">
    <property type="protein sequence ID" value="PKC68370.1"/>
    <property type="molecule type" value="Genomic_DNA"/>
</dbReference>
<reference evidence="2 3" key="1">
    <citation type="submission" date="2017-10" db="EMBL/GenBank/DDBJ databases">
        <title>Extensive intraspecific genome diversity in a model arbuscular mycorrhizal fungus.</title>
        <authorList>
            <person name="Chen E.C.H."/>
            <person name="Morin E."/>
            <person name="Baudet D."/>
            <person name="Noel J."/>
            <person name="Ndikumana S."/>
            <person name="Charron P."/>
            <person name="St-Onge C."/>
            <person name="Giorgi J."/>
            <person name="Grigoriev I.V."/>
            <person name="Roux C."/>
            <person name="Martin F.M."/>
            <person name="Corradi N."/>
        </authorList>
    </citation>
    <scope>NUCLEOTIDE SEQUENCE [LARGE SCALE GENOMIC DNA]</scope>
    <source>
        <strain evidence="2 3">A1</strain>
    </source>
</reference>
<protein>
    <submittedName>
        <fullName evidence="2">Uncharacterized protein</fullName>
    </submittedName>
</protein>
<dbReference type="VEuPathDB" id="FungiDB:RhiirFUN_004585"/>
<evidence type="ECO:0000313" key="3">
    <source>
        <dbReference type="Proteomes" id="UP000232688"/>
    </source>
</evidence>
<dbReference type="VEuPathDB" id="FungiDB:RhiirFUN_024383"/>
<dbReference type="Proteomes" id="UP000232688">
    <property type="component" value="Unassembled WGS sequence"/>
</dbReference>
<reference evidence="2 3" key="2">
    <citation type="submission" date="2017-10" db="EMBL/GenBank/DDBJ databases">
        <title>Genome analyses suggest a sexual origin of heterokaryosis in a supposedly ancient asexual fungus.</title>
        <authorList>
            <person name="Corradi N."/>
            <person name="Sedzielewska K."/>
            <person name="Noel J."/>
            <person name="Charron P."/>
            <person name="Farinelli L."/>
            <person name="Marton T."/>
            <person name="Kruger M."/>
            <person name="Pelin A."/>
            <person name="Brachmann A."/>
            <person name="Corradi N."/>
        </authorList>
    </citation>
    <scope>NUCLEOTIDE SEQUENCE [LARGE SCALE GENOMIC DNA]</scope>
    <source>
        <strain evidence="2 3">A1</strain>
    </source>
</reference>
<evidence type="ECO:0000313" key="2">
    <source>
        <dbReference type="EMBL" id="PKC68370.1"/>
    </source>
</evidence>
<dbReference type="VEuPathDB" id="FungiDB:RhiirA1_534241"/>
<dbReference type="VEuPathDB" id="FungiDB:FUN_012106"/>
<feature type="region of interest" description="Disordered" evidence="1">
    <location>
        <begin position="231"/>
        <end position="264"/>
    </location>
</feature>
<feature type="compositionally biased region" description="Basic residues" evidence="1">
    <location>
        <begin position="255"/>
        <end position="264"/>
    </location>
</feature>
<accession>A0A2N0RYJ5</accession>
<dbReference type="VEuPathDB" id="FungiDB:FUN_012108"/>
<organism evidence="2 3">
    <name type="scientific">Rhizophagus irregularis</name>
    <dbReference type="NCBI Taxonomy" id="588596"/>
    <lineage>
        <taxon>Eukaryota</taxon>
        <taxon>Fungi</taxon>
        <taxon>Fungi incertae sedis</taxon>
        <taxon>Mucoromycota</taxon>
        <taxon>Glomeromycotina</taxon>
        <taxon>Glomeromycetes</taxon>
        <taxon>Glomerales</taxon>
        <taxon>Glomeraceae</taxon>
        <taxon>Rhizophagus</taxon>
    </lineage>
</organism>
<name>A0A2N0RYJ5_9GLOM</name>